<sequence length="305" mass="33253">MKAWIFPGQGAQYVGMGKDLYDHHITRGFMDRACEALGVDLISLMLEGPEEELTLTENAQPAILLHSVATAELLRISGQHPDVVAGFSLGEFSALVVARVISFHDALKLVRLRGKAMQEAIAPGVGTMAAIMGLDATQIEYICKEVSPEGNVIVANYNAPGQVTISGLKDEVLLVLERAKAMGARRAVELKVSAPFHTKFMVSAGEKLKEALREIEIKPPKIPVISNVTAEPYPDDTVEIRELIARQASSPVLWEASIKRMIAMGTSYFLEVGPGKVLTGLNKRIERRVVTDYTDGRLNFTNVTV</sequence>
<dbReference type="GO" id="GO:0005829">
    <property type="term" value="C:cytosol"/>
    <property type="evidence" value="ECO:0007669"/>
    <property type="project" value="TreeGrafter"/>
</dbReference>
<dbReference type="Gene3D" id="3.30.70.250">
    <property type="entry name" value="Malonyl-CoA ACP transacylase, ACP-binding"/>
    <property type="match status" value="1"/>
</dbReference>
<dbReference type="RefSeq" id="WP_047754938.1">
    <property type="nucleotide sequence ID" value="NZ_CAJUHA010000007.1"/>
</dbReference>
<keyword evidence="8" id="KW-1185">Reference proteome</keyword>
<dbReference type="InterPro" id="IPR004410">
    <property type="entry name" value="Malonyl_CoA-ACP_transAc_FabD"/>
</dbReference>
<feature type="active site" evidence="5">
    <location>
        <position position="88"/>
    </location>
</feature>
<dbReference type="EMBL" id="CP011232">
    <property type="protein sequence ID" value="AKI97803.1"/>
    <property type="molecule type" value="Genomic_DNA"/>
</dbReference>
<dbReference type="FunFam" id="3.30.70.250:FF:000001">
    <property type="entry name" value="Malonyl CoA-acyl carrier protein transacylase"/>
    <property type="match status" value="1"/>
</dbReference>
<dbReference type="PANTHER" id="PTHR42681:SF1">
    <property type="entry name" value="MALONYL-COA-ACYL CARRIER PROTEIN TRANSACYLASE, MITOCHONDRIAL"/>
    <property type="match status" value="1"/>
</dbReference>
<dbReference type="Proteomes" id="UP000035159">
    <property type="component" value="Chromosome"/>
</dbReference>
<dbReference type="InterPro" id="IPR016035">
    <property type="entry name" value="Acyl_Trfase/lysoPLipase"/>
</dbReference>
<dbReference type="InterPro" id="IPR050858">
    <property type="entry name" value="Mal-CoA-ACP_Trans/PKS_FabD"/>
</dbReference>
<dbReference type="Pfam" id="PF00698">
    <property type="entry name" value="Acyl_transf_1"/>
    <property type="match status" value="1"/>
</dbReference>
<evidence type="ECO:0000256" key="5">
    <source>
        <dbReference type="PIRSR" id="PIRSR000446-1"/>
    </source>
</evidence>
<keyword evidence="1 4" id="KW-0808">Transferase</keyword>
<feature type="active site" evidence="5">
    <location>
        <position position="197"/>
    </location>
</feature>
<dbReference type="GO" id="GO:0004314">
    <property type="term" value="F:[acyl-carrier-protein] S-malonyltransferase activity"/>
    <property type="evidence" value="ECO:0007669"/>
    <property type="project" value="UniProtKB-EC"/>
</dbReference>
<evidence type="ECO:0000256" key="4">
    <source>
        <dbReference type="PIRNR" id="PIRNR000446"/>
    </source>
</evidence>
<dbReference type="SUPFAM" id="SSF55048">
    <property type="entry name" value="Probable ACP-binding domain of malonyl-CoA ACP transacylase"/>
    <property type="match status" value="1"/>
</dbReference>
<evidence type="ECO:0000259" key="6">
    <source>
        <dbReference type="SMART" id="SM00827"/>
    </source>
</evidence>
<dbReference type="Gene3D" id="3.40.366.10">
    <property type="entry name" value="Malonyl-Coenzyme A Acyl Carrier Protein, domain 2"/>
    <property type="match status" value="1"/>
</dbReference>
<organism evidence="7 8">
    <name type="scientific">Kosmotoga pacifica</name>
    <dbReference type="NCBI Taxonomy" id="1330330"/>
    <lineage>
        <taxon>Bacteria</taxon>
        <taxon>Thermotogati</taxon>
        <taxon>Thermotogota</taxon>
        <taxon>Thermotogae</taxon>
        <taxon>Kosmotogales</taxon>
        <taxon>Kosmotogaceae</taxon>
        <taxon>Kosmotoga</taxon>
    </lineage>
</organism>
<dbReference type="NCBIfam" id="TIGR00128">
    <property type="entry name" value="fabD"/>
    <property type="match status" value="1"/>
</dbReference>
<comment type="similarity">
    <text evidence="4">Belongs to the fabD family.</text>
</comment>
<name>A0A0G2ZG66_9BACT</name>
<evidence type="ECO:0000313" key="8">
    <source>
        <dbReference type="Proteomes" id="UP000035159"/>
    </source>
</evidence>
<dbReference type="InterPro" id="IPR014043">
    <property type="entry name" value="Acyl_transferase_dom"/>
</dbReference>
<gene>
    <name evidence="7" type="ORF">IX53_08245</name>
</gene>
<protein>
    <recommendedName>
        <fullName evidence="4">Malonyl CoA-acyl carrier protein transacylase</fullName>
        <ecNumber evidence="4">2.3.1.39</ecNumber>
    </recommendedName>
</protein>
<evidence type="ECO:0000313" key="7">
    <source>
        <dbReference type="EMBL" id="AKI97803.1"/>
    </source>
</evidence>
<dbReference type="PATRIC" id="fig|1330330.3.peg.1670"/>
<dbReference type="AlphaFoldDB" id="A0A0G2ZG66"/>
<dbReference type="PANTHER" id="PTHR42681">
    <property type="entry name" value="MALONYL-COA-ACYL CARRIER PROTEIN TRANSACYLASE, MITOCHONDRIAL"/>
    <property type="match status" value="1"/>
</dbReference>
<dbReference type="STRING" id="1330330.IX53_08245"/>
<accession>A0A0G2ZG66</accession>
<dbReference type="InterPro" id="IPR001227">
    <property type="entry name" value="Ac_transferase_dom_sf"/>
</dbReference>
<dbReference type="InterPro" id="IPR016036">
    <property type="entry name" value="Malonyl_transacylase_ACP-bd"/>
</dbReference>
<dbReference type="KEGG" id="kpf:IX53_08245"/>
<dbReference type="OrthoDB" id="9805460at2"/>
<comment type="catalytic activity">
    <reaction evidence="3 4">
        <text>holo-[ACP] + malonyl-CoA = malonyl-[ACP] + CoA</text>
        <dbReference type="Rhea" id="RHEA:41792"/>
        <dbReference type="Rhea" id="RHEA-COMP:9623"/>
        <dbReference type="Rhea" id="RHEA-COMP:9685"/>
        <dbReference type="ChEBI" id="CHEBI:57287"/>
        <dbReference type="ChEBI" id="CHEBI:57384"/>
        <dbReference type="ChEBI" id="CHEBI:64479"/>
        <dbReference type="ChEBI" id="CHEBI:78449"/>
        <dbReference type="EC" id="2.3.1.39"/>
    </reaction>
</comment>
<reference evidence="7 8" key="1">
    <citation type="submission" date="2015-04" db="EMBL/GenBank/DDBJ databases">
        <title>Complete Genome Sequence of Kosmotoga pacifica SLHLJ1.</title>
        <authorList>
            <person name="Jiang L.J."/>
            <person name="Shao Z.Z."/>
            <person name="Jebbar M."/>
        </authorList>
    </citation>
    <scope>NUCLEOTIDE SEQUENCE [LARGE SCALE GENOMIC DNA]</scope>
    <source>
        <strain evidence="7 8">SLHLJ1</strain>
    </source>
</reference>
<keyword evidence="2 4" id="KW-0012">Acyltransferase</keyword>
<proteinExistence type="inferred from homology"/>
<evidence type="ECO:0000256" key="2">
    <source>
        <dbReference type="ARBA" id="ARBA00023315"/>
    </source>
</evidence>
<evidence type="ECO:0000256" key="3">
    <source>
        <dbReference type="ARBA" id="ARBA00048462"/>
    </source>
</evidence>
<feature type="domain" description="Malonyl-CoA:ACP transacylase (MAT)" evidence="6">
    <location>
        <begin position="5"/>
        <end position="300"/>
    </location>
</feature>
<dbReference type="InterPro" id="IPR024925">
    <property type="entry name" value="Malonyl_CoA-ACP_transAc"/>
</dbReference>
<dbReference type="SMART" id="SM00827">
    <property type="entry name" value="PKS_AT"/>
    <property type="match status" value="1"/>
</dbReference>
<evidence type="ECO:0000256" key="1">
    <source>
        <dbReference type="ARBA" id="ARBA00022679"/>
    </source>
</evidence>
<dbReference type="EC" id="2.3.1.39" evidence="4"/>
<dbReference type="SUPFAM" id="SSF52151">
    <property type="entry name" value="FabD/lysophospholipase-like"/>
    <property type="match status" value="1"/>
</dbReference>
<dbReference type="GO" id="GO:0006633">
    <property type="term" value="P:fatty acid biosynthetic process"/>
    <property type="evidence" value="ECO:0007669"/>
    <property type="project" value="TreeGrafter"/>
</dbReference>
<dbReference type="PIRSF" id="PIRSF000446">
    <property type="entry name" value="Mct"/>
    <property type="match status" value="1"/>
</dbReference>